<dbReference type="GO" id="GO:0031267">
    <property type="term" value="F:small GTPase binding"/>
    <property type="evidence" value="ECO:0007669"/>
    <property type="project" value="InterPro"/>
</dbReference>
<dbReference type="WBParaSite" id="SBAD_0000192201-mRNA-1">
    <property type="protein sequence ID" value="SBAD_0000192201-mRNA-1"/>
    <property type="gene ID" value="SBAD_0000192201"/>
</dbReference>
<accession>A0A183IDZ0</accession>
<reference evidence="12" key="1">
    <citation type="submission" date="2016-06" db="UniProtKB">
        <authorList>
            <consortium name="WormBaseParasite"/>
        </authorList>
    </citation>
    <scope>IDENTIFICATION</scope>
</reference>
<dbReference type="InterPro" id="IPR011989">
    <property type="entry name" value="ARM-like"/>
</dbReference>
<dbReference type="SMART" id="SM00185">
    <property type="entry name" value="ARM"/>
    <property type="match status" value="3"/>
</dbReference>
<evidence type="ECO:0000256" key="3">
    <source>
        <dbReference type="ARBA" id="ARBA00010907"/>
    </source>
</evidence>
<comment type="subcellular location">
    <subcellularLocation>
        <location evidence="2">Cytoplasm</location>
    </subcellularLocation>
    <subcellularLocation>
        <location evidence="1">Nucleus envelope</location>
    </subcellularLocation>
</comment>
<gene>
    <name evidence="10" type="ORF">SBAD_LOCUS1834</name>
</gene>
<evidence type="ECO:0000256" key="7">
    <source>
        <dbReference type="ARBA" id="ARBA00022927"/>
    </source>
</evidence>
<dbReference type="EMBL" id="UZAM01006970">
    <property type="protein sequence ID" value="VDO95624.1"/>
    <property type="molecule type" value="Genomic_DNA"/>
</dbReference>
<dbReference type="Gene3D" id="1.25.10.10">
    <property type="entry name" value="Leucine-rich Repeat Variant"/>
    <property type="match status" value="1"/>
</dbReference>
<proteinExistence type="inferred from homology"/>
<dbReference type="Pfam" id="PF13513">
    <property type="entry name" value="HEAT_EZ"/>
    <property type="match status" value="1"/>
</dbReference>
<keyword evidence="5" id="KW-0963">Cytoplasm</keyword>
<evidence type="ECO:0000313" key="10">
    <source>
        <dbReference type="EMBL" id="VDO95624.1"/>
    </source>
</evidence>
<dbReference type="GO" id="GO:0005737">
    <property type="term" value="C:cytoplasm"/>
    <property type="evidence" value="ECO:0007669"/>
    <property type="project" value="UniProtKB-SubCell"/>
</dbReference>
<dbReference type="OrthoDB" id="10263328at2759"/>
<dbReference type="InterPro" id="IPR058584">
    <property type="entry name" value="IMB1_TNPO1-like_TPR"/>
</dbReference>
<comment type="similarity">
    <text evidence="3">Belongs to the importin beta family. Importin beta-1 subfamily.</text>
</comment>
<evidence type="ECO:0000256" key="2">
    <source>
        <dbReference type="ARBA" id="ARBA00004496"/>
    </source>
</evidence>
<evidence type="ECO:0000313" key="11">
    <source>
        <dbReference type="Proteomes" id="UP000270296"/>
    </source>
</evidence>
<evidence type="ECO:0000256" key="4">
    <source>
        <dbReference type="ARBA" id="ARBA00022448"/>
    </source>
</evidence>
<organism evidence="12">
    <name type="scientific">Soboliphyme baturini</name>
    <dbReference type="NCBI Taxonomy" id="241478"/>
    <lineage>
        <taxon>Eukaryota</taxon>
        <taxon>Metazoa</taxon>
        <taxon>Ecdysozoa</taxon>
        <taxon>Nematoda</taxon>
        <taxon>Enoplea</taxon>
        <taxon>Dorylaimia</taxon>
        <taxon>Dioctophymatida</taxon>
        <taxon>Dioctophymatoidea</taxon>
        <taxon>Soboliphymatidae</taxon>
        <taxon>Soboliphyme</taxon>
    </lineage>
</organism>
<keyword evidence="6" id="KW-0677">Repeat</keyword>
<dbReference type="FunFam" id="1.25.10.10:FF:000027">
    <property type="entry name" value="Importin subunit beta-1"/>
    <property type="match status" value="1"/>
</dbReference>
<protein>
    <submittedName>
        <fullName evidence="12">Importin N-terminal domain-containing protein</fullName>
    </submittedName>
</protein>
<dbReference type="InterPro" id="IPR016024">
    <property type="entry name" value="ARM-type_fold"/>
</dbReference>
<feature type="domain" description="Importin N-terminal" evidence="9">
    <location>
        <begin position="96"/>
        <end position="176"/>
    </location>
</feature>
<dbReference type="Pfam" id="PF25574">
    <property type="entry name" value="TPR_IMB1"/>
    <property type="match status" value="1"/>
</dbReference>
<evidence type="ECO:0000313" key="12">
    <source>
        <dbReference type="WBParaSite" id="SBAD_0000192201-mRNA-1"/>
    </source>
</evidence>
<evidence type="ECO:0000256" key="5">
    <source>
        <dbReference type="ARBA" id="ARBA00022490"/>
    </source>
</evidence>
<dbReference type="SMART" id="SM00913">
    <property type="entry name" value="IBN_N"/>
    <property type="match status" value="1"/>
</dbReference>
<dbReference type="InterPro" id="IPR000225">
    <property type="entry name" value="Armadillo"/>
</dbReference>
<dbReference type="InterPro" id="IPR040122">
    <property type="entry name" value="Importin_beta"/>
</dbReference>
<keyword evidence="4" id="KW-0813">Transport</keyword>
<keyword evidence="7" id="KW-0653">Protein transport</keyword>
<dbReference type="Proteomes" id="UP000270296">
    <property type="component" value="Unassembled WGS sequence"/>
</dbReference>
<dbReference type="AlphaFoldDB" id="A0A183IDZ0"/>
<keyword evidence="8" id="KW-0539">Nucleus</keyword>
<dbReference type="GO" id="GO:0005635">
    <property type="term" value="C:nuclear envelope"/>
    <property type="evidence" value="ECO:0007669"/>
    <property type="project" value="UniProtKB-SubCell"/>
</dbReference>
<dbReference type="PANTHER" id="PTHR10527">
    <property type="entry name" value="IMPORTIN BETA"/>
    <property type="match status" value="1"/>
</dbReference>
<name>A0A183IDZ0_9BILA</name>
<evidence type="ECO:0000259" key="9">
    <source>
        <dbReference type="PROSITE" id="PS50166"/>
    </source>
</evidence>
<sequence length="990" mass="109128">MDGEKNITSYCRQRLDTVIWTPTMTTLKEFAGRSCGTPFAEQILNVIEVLALSCGVYVLFVDVTVGSSNLCCCSVITLVYLRHTVFCLDPNDHLRAVEFLKQACDSNFAEFVKQLSEILCDANEQAYVRQAAGLQLKNSLTAKDTPLKMEHMKRWLALDTKLRDLIKTNSMSALGTETTKPSIAAQCVASIACAELPHGYWRECVTQLMQNVTHPSSTETLKGASLEALGYICQDVVGIDFINSLNDQRIFVIASPLLQDPSVFGSGADEILTAIVYGMRKEETSSYIRLVATQALLNSLEFTTTNFEKENERNVIMQVVCEATQAEYTEVRVAALQCLVRIMSLYYQYMEHYMSKALFAITLEAMKSPIENIALQGIEFWSNVCDEEIELSFEASEAAEHGKPPMHVSKYYAKGALPHIVPVLTATLAKQDENEDEDEWVPSKAASVCLMLMAQCVGDDVVASTLPFINENIKHPDWHNVDAAIMAFGSVLEGPDPENLKPLVEQAMPVLTQLLSDSHSAVRDSAAWCVGRVCEICQGVVLAPFILNPLLPALTHCLTQEPKVASNACWAITNLTAAAYECAMPGNVSADGRTSGHSTTYILSSCFEAIVNELLKTTDRPDANLSNLRSASYESLMELIKTSPQDCYHVVQNTTIIFLKKLNSILALEGNMQGSSDRSQLQDLQALLCAVLQSCIRRMQREDALNIADTIMQSLLQIMHRSTGKGSGSVKEDALLAISALIEGTLVQFCLLLLLGQDFLKYVEAFKPYLYQSLRNHAEGQVCQVAVGLVDDLCRSLDMKILPFLSETMQILFEILADMSMDKSVKPQILTVFGDIALAIGPNFSPFLPAVLPTLLQAMTAEIDPNDLDQVDFLNRLRESCLEAFVPLIVTVCAVAGEFALIQQHMFPLLQFVEKIISDEQASEELNTACAGLIGDLAGLFGSAILPAVERQQVTDFLSKLRHSKDSRARSLATWTLKEIKKLKQGVQEA</sequence>
<dbReference type="SUPFAM" id="SSF48371">
    <property type="entry name" value="ARM repeat"/>
    <property type="match status" value="1"/>
</dbReference>
<dbReference type="GO" id="GO:0006606">
    <property type="term" value="P:protein import into nucleus"/>
    <property type="evidence" value="ECO:0007669"/>
    <property type="project" value="InterPro"/>
</dbReference>
<dbReference type="InterPro" id="IPR001494">
    <property type="entry name" value="Importin-beta_N"/>
</dbReference>
<evidence type="ECO:0000256" key="8">
    <source>
        <dbReference type="ARBA" id="ARBA00023242"/>
    </source>
</evidence>
<evidence type="ECO:0000256" key="6">
    <source>
        <dbReference type="ARBA" id="ARBA00022737"/>
    </source>
</evidence>
<reference evidence="10 11" key="2">
    <citation type="submission" date="2018-11" db="EMBL/GenBank/DDBJ databases">
        <authorList>
            <consortium name="Pathogen Informatics"/>
        </authorList>
    </citation>
    <scope>NUCLEOTIDE SEQUENCE [LARGE SCALE GENOMIC DNA]</scope>
</reference>
<dbReference type="Pfam" id="PF03810">
    <property type="entry name" value="IBN_N"/>
    <property type="match status" value="1"/>
</dbReference>
<dbReference type="PROSITE" id="PS50166">
    <property type="entry name" value="IMPORTIN_B_NT"/>
    <property type="match status" value="1"/>
</dbReference>
<keyword evidence="11" id="KW-1185">Reference proteome</keyword>
<evidence type="ECO:0000256" key="1">
    <source>
        <dbReference type="ARBA" id="ARBA00004259"/>
    </source>
</evidence>